<keyword evidence="3" id="KW-1185">Reference proteome</keyword>
<accession>A0A5E4WBF6</accession>
<protein>
    <submittedName>
        <fullName evidence="2">Uncharacterized protein</fullName>
    </submittedName>
</protein>
<dbReference type="RefSeq" id="WP_150567490.1">
    <property type="nucleotide sequence ID" value="NZ_CABPSD010000009.1"/>
</dbReference>
<proteinExistence type="predicted"/>
<sequence>MTTPRSSFSRASGASRSSLTASSVGTPSSLASMCLSAPLSSLSPLSPLSPPSPTAPRSTASTASRDVAPPQAADDAAPCRPHDATGTHPSVIVLSAGQSFYGHLPRGTVLHVERGRVTLTLAPRWMAASVWQTTVSLAAGEVCVIPATGWQALTSDTGAQLAVREGTARASLWQRLRTRLGR</sequence>
<organism evidence="2 3">
    <name type="scientific">Pandoraea morbifera</name>
    <dbReference type="NCBI Taxonomy" id="2508300"/>
    <lineage>
        <taxon>Bacteria</taxon>
        <taxon>Pseudomonadati</taxon>
        <taxon>Pseudomonadota</taxon>
        <taxon>Betaproteobacteria</taxon>
        <taxon>Burkholderiales</taxon>
        <taxon>Burkholderiaceae</taxon>
        <taxon>Pandoraea</taxon>
    </lineage>
</organism>
<gene>
    <name evidence="2" type="ORF">PMO31116_03103</name>
</gene>
<reference evidence="2 3" key="1">
    <citation type="submission" date="2019-08" db="EMBL/GenBank/DDBJ databases">
        <authorList>
            <person name="Peeters C."/>
        </authorList>
    </citation>
    <scope>NUCLEOTIDE SEQUENCE [LARGE SCALE GENOMIC DNA]</scope>
    <source>
        <strain evidence="2 3">LMG 31116</strain>
    </source>
</reference>
<dbReference type="EMBL" id="CABPSD010000009">
    <property type="protein sequence ID" value="VVE20994.1"/>
    <property type="molecule type" value="Genomic_DNA"/>
</dbReference>
<evidence type="ECO:0000256" key="1">
    <source>
        <dbReference type="SAM" id="MobiDB-lite"/>
    </source>
</evidence>
<dbReference type="Proteomes" id="UP000368474">
    <property type="component" value="Unassembled WGS sequence"/>
</dbReference>
<feature type="region of interest" description="Disordered" evidence="1">
    <location>
        <begin position="1"/>
        <end position="27"/>
    </location>
</feature>
<feature type="region of interest" description="Disordered" evidence="1">
    <location>
        <begin position="43"/>
        <end position="85"/>
    </location>
</feature>
<name>A0A5E4WBF6_9BURK</name>
<evidence type="ECO:0000313" key="3">
    <source>
        <dbReference type="Proteomes" id="UP000368474"/>
    </source>
</evidence>
<feature type="compositionally biased region" description="Low complexity" evidence="1">
    <location>
        <begin position="55"/>
        <end position="78"/>
    </location>
</feature>
<evidence type="ECO:0000313" key="2">
    <source>
        <dbReference type="EMBL" id="VVE20994.1"/>
    </source>
</evidence>
<dbReference type="AlphaFoldDB" id="A0A5E4WBF6"/>